<evidence type="ECO:0000256" key="1">
    <source>
        <dbReference type="SAM" id="SignalP"/>
    </source>
</evidence>
<reference evidence="2" key="2">
    <citation type="journal article" date="2015" name="Data Brief">
        <title>Shoot transcriptome of the giant reed, Arundo donax.</title>
        <authorList>
            <person name="Barrero R.A."/>
            <person name="Guerrero F.D."/>
            <person name="Moolhuijzen P."/>
            <person name="Goolsby J.A."/>
            <person name="Tidwell J."/>
            <person name="Bellgard S.E."/>
            <person name="Bellgard M.I."/>
        </authorList>
    </citation>
    <scope>NUCLEOTIDE SEQUENCE</scope>
    <source>
        <tissue evidence="2">Shoot tissue taken approximately 20 cm above the soil surface</tissue>
    </source>
</reference>
<organism evidence="2">
    <name type="scientific">Arundo donax</name>
    <name type="common">Giant reed</name>
    <name type="synonym">Donax arundinaceus</name>
    <dbReference type="NCBI Taxonomy" id="35708"/>
    <lineage>
        <taxon>Eukaryota</taxon>
        <taxon>Viridiplantae</taxon>
        <taxon>Streptophyta</taxon>
        <taxon>Embryophyta</taxon>
        <taxon>Tracheophyta</taxon>
        <taxon>Spermatophyta</taxon>
        <taxon>Magnoliopsida</taxon>
        <taxon>Liliopsida</taxon>
        <taxon>Poales</taxon>
        <taxon>Poaceae</taxon>
        <taxon>PACMAD clade</taxon>
        <taxon>Arundinoideae</taxon>
        <taxon>Arundineae</taxon>
        <taxon>Arundo</taxon>
    </lineage>
</organism>
<reference evidence="2" key="1">
    <citation type="submission" date="2014-09" db="EMBL/GenBank/DDBJ databases">
        <authorList>
            <person name="Magalhaes I.L.F."/>
            <person name="Oliveira U."/>
            <person name="Santos F.R."/>
            <person name="Vidigal T.H.D.A."/>
            <person name="Brescovit A.D."/>
            <person name="Santos A.J."/>
        </authorList>
    </citation>
    <scope>NUCLEOTIDE SEQUENCE</scope>
    <source>
        <tissue evidence="2">Shoot tissue taken approximately 20 cm above the soil surface</tissue>
    </source>
</reference>
<dbReference type="AlphaFoldDB" id="A0A0A9AE89"/>
<name>A0A0A9AE89_ARUDO</name>
<protein>
    <submittedName>
        <fullName evidence="2">Uncharacterized protein</fullName>
    </submittedName>
</protein>
<sequence>MLWRSGRRRIGRRNSGRRCLGRLLFLLACRVISDNELGCWVIW</sequence>
<keyword evidence="1" id="KW-0732">Signal</keyword>
<accession>A0A0A9AE89</accession>
<proteinExistence type="predicted"/>
<feature type="signal peptide" evidence="1">
    <location>
        <begin position="1"/>
        <end position="24"/>
    </location>
</feature>
<evidence type="ECO:0000313" key="2">
    <source>
        <dbReference type="EMBL" id="JAD47275.1"/>
    </source>
</evidence>
<dbReference type="EMBL" id="GBRH01250620">
    <property type="protein sequence ID" value="JAD47275.1"/>
    <property type="molecule type" value="Transcribed_RNA"/>
</dbReference>
<feature type="chain" id="PRO_5002042607" evidence="1">
    <location>
        <begin position="25"/>
        <end position="43"/>
    </location>
</feature>